<proteinExistence type="predicted"/>
<accession>M1GPH0</accession>
<dbReference type="AlphaFoldDB" id="M1GPH0"/>
<keyword evidence="1" id="KW-0496">Mitochondrion</keyword>
<sequence length="116" mass="13148">MNIVHLNVTELGNFYFCRHPDFLAGLAKVAEPIVLINILSGLCSVYASIRSISVSNRSSIRAHLQAGTLHNKHIRYIYQSDFLNYLPMHATRLKVGESVKLSENQLQLIKIMKPRT</sequence>
<dbReference type="EMBL" id="KC285587">
    <property type="protein sequence ID" value="AGE14655.1"/>
    <property type="molecule type" value="Genomic_DNA"/>
</dbReference>
<geneLocation type="mitochondrion" evidence="1"/>
<name>M1GPH0_9BASI</name>
<organism evidence="1">
    <name type="scientific">Microbotryum cf. violaceum BFL-2013</name>
    <dbReference type="NCBI Taxonomy" id="1288119"/>
    <lineage>
        <taxon>Eukaryota</taxon>
        <taxon>Fungi</taxon>
        <taxon>Dikarya</taxon>
        <taxon>Basidiomycota</taxon>
        <taxon>Pucciniomycotina</taxon>
        <taxon>Microbotryomycetes</taxon>
        <taxon>Microbotryales</taxon>
        <taxon>Microbotryaceae</taxon>
        <taxon>Microbotryum</taxon>
    </lineage>
</organism>
<reference evidence="1" key="1">
    <citation type="submission" date="2012-12" db="EMBL/GenBank/DDBJ databases">
        <authorList>
            <person name="Lang B.F."/>
        </authorList>
    </citation>
    <scope>NUCLEOTIDE SEQUENCE</scope>
</reference>
<dbReference type="RefSeq" id="YP_007475442.1">
    <property type="nucleotide sequence ID" value="NC_020354.1"/>
</dbReference>
<evidence type="ECO:0000313" key="1">
    <source>
        <dbReference type="EMBL" id="AGE14655.1"/>
    </source>
</evidence>
<protein>
    <submittedName>
        <fullName evidence="1">Uncharacterized protein</fullName>
    </submittedName>
</protein>
<dbReference type="GeneID" id="14658544"/>
<gene>
    <name evidence="1" type="primary">orf116</name>
</gene>